<dbReference type="STRING" id="1797529.A2570_03645"/>
<comment type="caution">
    <text evidence="4">The sequence shown here is derived from an EMBL/GenBank/DDBJ whole genome shotgun (WGS) entry which is preliminary data.</text>
</comment>
<keyword evidence="2" id="KW-0067">ATP-binding</keyword>
<evidence type="ECO:0000259" key="3">
    <source>
        <dbReference type="PROSITE" id="PS50893"/>
    </source>
</evidence>
<dbReference type="CDD" id="cd03221">
    <property type="entry name" value="ABCF_EF-3"/>
    <property type="match status" value="2"/>
</dbReference>
<dbReference type="InterPro" id="IPR003593">
    <property type="entry name" value="AAA+_ATPase"/>
</dbReference>
<keyword evidence="1" id="KW-0547">Nucleotide-binding</keyword>
<dbReference type="PROSITE" id="PS00211">
    <property type="entry name" value="ABC_TRANSPORTER_1"/>
    <property type="match status" value="2"/>
</dbReference>
<evidence type="ECO:0000313" key="5">
    <source>
        <dbReference type="Proteomes" id="UP000178570"/>
    </source>
</evidence>
<dbReference type="Proteomes" id="UP000178570">
    <property type="component" value="Unassembled WGS sequence"/>
</dbReference>
<proteinExistence type="predicted"/>
<evidence type="ECO:0000256" key="1">
    <source>
        <dbReference type="ARBA" id="ARBA00022741"/>
    </source>
</evidence>
<dbReference type="AlphaFoldDB" id="A0A1G1XJT0"/>
<dbReference type="GO" id="GO:0005524">
    <property type="term" value="F:ATP binding"/>
    <property type="evidence" value="ECO:0007669"/>
    <property type="project" value="UniProtKB-KW"/>
</dbReference>
<protein>
    <recommendedName>
        <fullName evidence="3">ABC transporter domain-containing protein</fullName>
    </recommendedName>
</protein>
<dbReference type="PANTHER" id="PTHR42855">
    <property type="entry name" value="ABC TRANSPORTER ATP-BINDING SUBUNIT"/>
    <property type="match status" value="1"/>
</dbReference>
<organism evidence="4 5">
    <name type="scientific">Candidatus Brennerbacteria bacterium RIFOXYD1_FULL_41_16</name>
    <dbReference type="NCBI Taxonomy" id="1797529"/>
    <lineage>
        <taxon>Bacteria</taxon>
        <taxon>Candidatus Brenneribacteriota</taxon>
    </lineage>
</organism>
<evidence type="ECO:0000313" key="4">
    <source>
        <dbReference type="EMBL" id="OGY40343.1"/>
    </source>
</evidence>
<feature type="domain" description="ABC transporter" evidence="3">
    <location>
        <begin position="2"/>
        <end position="227"/>
    </location>
</feature>
<name>A0A1G1XJT0_9BACT</name>
<dbReference type="Pfam" id="PF00005">
    <property type="entry name" value="ABC_tran"/>
    <property type="match status" value="2"/>
</dbReference>
<accession>A0A1G1XJT0</accession>
<dbReference type="InterPro" id="IPR032781">
    <property type="entry name" value="ABC_tran_Xtn"/>
</dbReference>
<dbReference type="NCBIfam" id="NF000355">
    <property type="entry name" value="ribo_prot_ABC_F"/>
    <property type="match status" value="1"/>
</dbReference>
<dbReference type="InterPro" id="IPR017871">
    <property type="entry name" value="ABC_transporter-like_CS"/>
</dbReference>
<dbReference type="PROSITE" id="PS50893">
    <property type="entry name" value="ABC_TRANSPORTER_2"/>
    <property type="match status" value="2"/>
</dbReference>
<reference evidence="4 5" key="1">
    <citation type="journal article" date="2016" name="Nat. Commun.">
        <title>Thousands of microbial genomes shed light on interconnected biogeochemical processes in an aquifer system.</title>
        <authorList>
            <person name="Anantharaman K."/>
            <person name="Brown C.T."/>
            <person name="Hug L.A."/>
            <person name="Sharon I."/>
            <person name="Castelle C.J."/>
            <person name="Probst A.J."/>
            <person name="Thomas B.C."/>
            <person name="Singh A."/>
            <person name="Wilkins M.J."/>
            <person name="Karaoz U."/>
            <person name="Brodie E.L."/>
            <person name="Williams K.H."/>
            <person name="Hubbard S.S."/>
            <person name="Banfield J.F."/>
        </authorList>
    </citation>
    <scope>NUCLEOTIDE SEQUENCE [LARGE SCALE GENOMIC DNA]</scope>
</reference>
<sequence length="504" mass="57257">MISIKNLSKEYFGIPLFESVSFSIKKGDKIGLVGPNGSGKSTIIKIILGKIEADNGSVRVENEKIGYLPQELPFAPEDTIESFLGFGDKIKIKNALGKVNFNTAVKFSANGEEQEIRTTEKLDPNLKIKTLSGGQKTKLALAKIFLHRPSILILDEPTNHLDFRGLEWLENFVREFNGGVLIVSHDRRFLDNTANKILELDSANERFSEFHGNYTDFLIAKETQSEKEGYEYEKQQKHKKRLELWLSLKKQQAAMGGDKKKGKQVRAMKKRLEREVYSQELKRPKREKTIGSIGFDGETNAGKLILKLKNISKRFGQKQVLNGVALEIRGKDHVLLKGENGSGKTTIVKIATGILKPDSGEIKIGEKVNFGYFAQEHEILNPENTVEQELLQTLRLKKLEKDPRKILGQFLFSGNDIFKKVSNLSLGERVRLIFAKLTNQQNEFLILDEPTNHLDIYSREVIEEALMDFEGAILMISHDRYFLDKIKLNRTLELTNGEINETYC</sequence>
<dbReference type="PANTHER" id="PTHR42855:SF2">
    <property type="entry name" value="DRUG RESISTANCE ABC TRANSPORTER,ATP-BINDING PROTEIN"/>
    <property type="match status" value="1"/>
</dbReference>
<dbReference type="Pfam" id="PF12848">
    <property type="entry name" value="ABC_tran_Xtn"/>
    <property type="match status" value="1"/>
</dbReference>
<dbReference type="InterPro" id="IPR027417">
    <property type="entry name" value="P-loop_NTPase"/>
</dbReference>
<dbReference type="EMBL" id="MHHY01000009">
    <property type="protein sequence ID" value="OGY40343.1"/>
    <property type="molecule type" value="Genomic_DNA"/>
</dbReference>
<dbReference type="InterPro" id="IPR003439">
    <property type="entry name" value="ABC_transporter-like_ATP-bd"/>
</dbReference>
<dbReference type="FunFam" id="3.40.50.300:FF:000011">
    <property type="entry name" value="Putative ABC transporter ATP-binding component"/>
    <property type="match status" value="1"/>
</dbReference>
<dbReference type="SUPFAM" id="SSF52540">
    <property type="entry name" value="P-loop containing nucleoside triphosphate hydrolases"/>
    <property type="match status" value="2"/>
</dbReference>
<dbReference type="GO" id="GO:0016887">
    <property type="term" value="F:ATP hydrolysis activity"/>
    <property type="evidence" value="ECO:0007669"/>
    <property type="project" value="InterPro"/>
</dbReference>
<feature type="domain" description="ABC transporter" evidence="3">
    <location>
        <begin position="306"/>
        <end position="504"/>
    </location>
</feature>
<dbReference type="SMART" id="SM00382">
    <property type="entry name" value="AAA"/>
    <property type="match status" value="2"/>
</dbReference>
<evidence type="ECO:0000256" key="2">
    <source>
        <dbReference type="ARBA" id="ARBA00022840"/>
    </source>
</evidence>
<gene>
    <name evidence="4" type="ORF">A2570_03645</name>
</gene>
<dbReference type="Gene3D" id="3.40.50.300">
    <property type="entry name" value="P-loop containing nucleotide triphosphate hydrolases"/>
    <property type="match status" value="2"/>
</dbReference>
<dbReference type="InterPro" id="IPR051309">
    <property type="entry name" value="ABCF_ATPase"/>
</dbReference>